<evidence type="ECO:0000256" key="10">
    <source>
        <dbReference type="SAM" id="Phobius"/>
    </source>
</evidence>
<evidence type="ECO:0000256" key="4">
    <source>
        <dbReference type="ARBA" id="ARBA00013533"/>
    </source>
</evidence>
<evidence type="ECO:0000256" key="3">
    <source>
        <dbReference type="ARBA" id="ARBA00008640"/>
    </source>
</evidence>
<comment type="function">
    <text evidence="1">Golgi membrane protein involved in vesicular trafficking and spindle migration.</text>
</comment>
<sequence>MRIHIRFIALFLVAIAGAAAFRIYHDSIVEAIQRVAIRMRAYPYSSIILGLMILATSTPPMLGFTFLVTLSGFVYGFPQGVAPAMIGGYVGAMICFGLIRHYNFARFIRLSPSKQEKYHAIQEAIAEGGFGMLLMIRLTPIPWQFTNMILALIPTLSPKRYAIVTFIASWKLCLEVWFGSQLASLSDPDLPPSAHRLTMVTLGVGVLILVGLALWLHRLTLTKVKQRQTVNQGA</sequence>
<evidence type="ECO:0000256" key="6">
    <source>
        <dbReference type="ARBA" id="ARBA00022692"/>
    </source>
</evidence>
<dbReference type="InterPro" id="IPR032816">
    <property type="entry name" value="VTT_dom"/>
</dbReference>
<dbReference type="GO" id="GO:0000139">
    <property type="term" value="C:Golgi membrane"/>
    <property type="evidence" value="ECO:0007669"/>
    <property type="project" value="UniProtKB-SubCell"/>
</dbReference>
<evidence type="ECO:0000256" key="5">
    <source>
        <dbReference type="ARBA" id="ARBA00020673"/>
    </source>
</evidence>
<evidence type="ECO:0000259" key="11">
    <source>
        <dbReference type="Pfam" id="PF09335"/>
    </source>
</evidence>
<feature type="transmembrane region" description="Helical" evidence="10">
    <location>
        <begin position="46"/>
        <end position="75"/>
    </location>
</feature>
<evidence type="ECO:0000256" key="9">
    <source>
        <dbReference type="ARBA" id="ARBA00023136"/>
    </source>
</evidence>
<evidence type="ECO:0000313" key="13">
    <source>
        <dbReference type="Proteomes" id="UP001234581"/>
    </source>
</evidence>
<protein>
    <recommendedName>
        <fullName evidence="4">Golgi apparatus membrane protein TVP38</fullName>
    </recommendedName>
    <alternativeName>
        <fullName evidence="5">Golgi apparatus membrane protein tvp38</fullName>
    </alternativeName>
</protein>
<dbReference type="GO" id="GO:0000022">
    <property type="term" value="P:mitotic spindle elongation"/>
    <property type="evidence" value="ECO:0007669"/>
    <property type="project" value="TreeGrafter"/>
</dbReference>
<dbReference type="PANTHER" id="PTHR47549">
    <property type="entry name" value="GOLGI APPARATUS MEMBRANE PROTEIN TVP38-RELATED"/>
    <property type="match status" value="1"/>
</dbReference>
<accession>A0AAD7V9D7</accession>
<evidence type="ECO:0000256" key="1">
    <source>
        <dbReference type="ARBA" id="ARBA00002978"/>
    </source>
</evidence>
<dbReference type="RefSeq" id="XP_058346382.1">
    <property type="nucleotide sequence ID" value="XM_058482815.1"/>
</dbReference>
<dbReference type="AlphaFoldDB" id="A0AAD7V9D7"/>
<dbReference type="Pfam" id="PF09335">
    <property type="entry name" value="VTT_dom"/>
    <property type="match status" value="1"/>
</dbReference>
<evidence type="ECO:0000256" key="8">
    <source>
        <dbReference type="ARBA" id="ARBA00023034"/>
    </source>
</evidence>
<organism evidence="12 13">
    <name type="scientific">Lichtheimia ornata</name>
    <dbReference type="NCBI Taxonomy" id="688661"/>
    <lineage>
        <taxon>Eukaryota</taxon>
        <taxon>Fungi</taxon>
        <taxon>Fungi incertae sedis</taxon>
        <taxon>Mucoromycota</taxon>
        <taxon>Mucoromycotina</taxon>
        <taxon>Mucoromycetes</taxon>
        <taxon>Mucorales</taxon>
        <taxon>Lichtheimiaceae</taxon>
        <taxon>Lichtheimia</taxon>
    </lineage>
</organism>
<keyword evidence="7 10" id="KW-1133">Transmembrane helix</keyword>
<keyword evidence="8" id="KW-0333">Golgi apparatus</keyword>
<dbReference type="GO" id="GO:0016192">
    <property type="term" value="P:vesicle-mediated transport"/>
    <property type="evidence" value="ECO:0007669"/>
    <property type="project" value="TreeGrafter"/>
</dbReference>
<proteinExistence type="inferred from homology"/>
<dbReference type="PANTHER" id="PTHR47549:SF1">
    <property type="entry name" value="GOLGI APPARATUS MEMBRANE PROTEIN TVP38"/>
    <property type="match status" value="1"/>
</dbReference>
<dbReference type="Proteomes" id="UP001234581">
    <property type="component" value="Unassembled WGS sequence"/>
</dbReference>
<evidence type="ECO:0000313" key="12">
    <source>
        <dbReference type="EMBL" id="KAJ8661469.1"/>
    </source>
</evidence>
<name>A0AAD7V9D7_9FUNG</name>
<gene>
    <name evidence="12" type="ORF">O0I10_002735</name>
</gene>
<keyword evidence="9 10" id="KW-0472">Membrane</keyword>
<feature type="transmembrane region" description="Helical" evidence="10">
    <location>
        <begin position="6"/>
        <end position="25"/>
    </location>
</feature>
<reference evidence="12 13" key="1">
    <citation type="submission" date="2023-03" db="EMBL/GenBank/DDBJ databases">
        <title>Genome sequence of Lichtheimia ornata CBS 291.66.</title>
        <authorList>
            <person name="Mohabir J.T."/>
            <person name="Shea T.P."/>
            <person name="Kurbessoian T."/>
            <person name="Berby B."/>
            <person name="Fontaine J."/>
            <person name="Livny J."/>
            <person name="Gnirke A."/>
            <person name="Stajich J.E."/>
            <person name="Cuomo C.A."/>
        </authorList>
    </citation>
    <scope>NUCLEOTIDE SEQUENCE [LARGE SCALE GENOMIC DNA]</scope>
    <source>
        <strain evidence="12">CBS 291.66</strain>
    </source>
</reference>
<evidence type="ECO:0000256" key="2">
    <source>
        <dbReference type="ARBA" id="ARBA00004653"/>
    </source>
</evidence>
<comment type="subcellular location">
    <subcellularLocation>
        <location evidence="2">Golgi apparatus membrane</location>
        <topology evidence="2">Multi-pass membrane protein</topology>
    </subcellularLocation>
</comment>
<feature type="transmembrane region" description="Helical" evidence="10">
    <location>
        <begin position="161"/>
        <end position="179"/>
    </location>
</feature>
<feature type="domain" description="VTT" evidence="11">
    <location>
        <begin position="65"/>
        <end position="177"/>
    </location>
</feature>
<feature type="transmembrane region" description="Helical" evidence="10">
    <location>
        <begin position="199"/>
        <end position="217"/>
    </location>
</feature>
<dbReference type="EMBL" id="JARTCD010000008">
    <property type="protein sequence ID" value="KAJ8661469.1"/>
    <property type="molecule type" value="Genomic_DNA"/>
</dbReference>
<evidence type="ECO:0000256" key="7">
    <source>
        <dbReference type="ARBA" id="ARBA00022989"/>
    </source>
</evidence>
<keyword evidence="6 10" id="KW-0812">Transmembrane</keyword>
<comment type="caution">
    <text evidence="12">The sequence shown here is derived from an EMBL/GenBank/DDBJ whole genome shotgun (WGS) entry which is preliminary data.</text>
</comment>
<dbReference type="GeneID" id="83210151"/>
<comment type="similarity">
    <text evidence="3">Belongs to the TVP38/TMEM64 family.</text>
</comment>
<dbReference type="InterPro" id="IPR051076">
    <property type="entry name" value="Golgi_membrane_TVP38/TMEM64"/>
</dbReference>
<keyword evidence="13" id="KW-1185">Reference proteome</keyword>
<feature type="transmembrane region" description="Helical" evidence="10">
    <location>
        <begin position="81"/>
        <end position="99"/>
    </location>
</feature>